<keyword evidence="4" id="KW-0720">Serine protease</keyword>
<dbReference type="GO" id="GO:0005576">
    <property type="term" value="C:extracellular region"/>
    <property type="evidence" value="ECO:0007669"/>
    <property type="project" value="UniProtKB-SubCell"/>
</dbReference>
<dbReference type="GO" id="GO:0004252">
    <property type="term" value="F:serine-type endopeptidase activity"/>
    <property type="evidence" value="ECO:0007669"/>
    <property type="project" value="InterPro"/>
</dbReference>
<dbReference type="InterPro" id="IPR043504">
    <property type="entry name" value="Peptidase_S1_PA_chymotrypsin"/>
</dbReference>
<dbReference type="Pfam" id="PF00089">
    <property type="entry name" value="Trypsin"/>
    <property type="match status" value="1"/>
</dbReference>
<evidence type="ECO:0000256" key="3">
    <source>
        <dbReference type="ARBA" id="ARBA00022801"/>
    </source>
</evidence>
<dbReference type="SUPFAM" id="SSF50494">
    <property type="entry name" value="Trypsin-like serine proteases"/>
    <property type="match status" value="1"/>
</dbReference>
<keyword evidence="5" id="KW-1015">Disulfide bond</keyword>
<dbReference type="FunFam" id="2.40.10.10:FF:000036">
    <property type="entry name" value="Trypsin beta"/>
    <property type="match status" value="1"/>
</dbReference>
<gene>
    <name evidence="7" type="ORF">LPLAT_LOCUS10237</name>
</gene>
<reference evidence="7" key="1">
    <citation type="submission" date="2024-04" db="EMBL/GenBank/DDBJ databases">
        <authorList>
            <consortium name="Molecular Ecology Group"/>
        </authorList>
    </citation>
    <scope>NUCLEOTIDE SEQUENCE</scope>
</reference>
<accession>A0AAV2NZ78</accession>
<evidence type="ECO:0000313" key="8">
    <source>
        <dbReference type="Proteomes" id="UP001497644"/>
    </source>
</evidence>
<keyword evidence="8" id="KW-1185">Reference proteome</keyword>
<dbReference type="PANTHER" id="PTHR24276:SF98">
    <property type="entry name" value="FI18310P1-RELATED"/>
    <property type="match status" value="1"/>
</dbReference>
<dbReference type="GO" id="GO:0006508">
    <property type="term" value="P:proteolysis"/>
    <property type="evidence" value="ECO:0007669"/>
    <property type="project" value="UniProtKB-KW"/>
</dbReference>
<protein>
    <recommendedName>
        <fullName evidence="6">Peptidase S1 domain-containing protein</fullName>
    </recommendedName>
</protein>
<dbReference type="Gene3D" id="2.40.10.10">
    <property type="entry name" value="Trypsin-like serine proteases"/>
    <property type="match status" value="1"/>
</dbReference>
<dbReference type="InterPro" id="IPR033116">
    <property type="entry name" value="TRYPSIN_SER"/>
</dbReference>
<dbReference type="PROSITE" id="PS50240">
    <property type="entry name" value="TRYPSIN_DOM"/>
    <property type="match status" value="1"/>
</dbReference>
<dbReference type="InterPro" id="IPR009003">
    <property type="entry name" value="Peptidase_S1_PA"/>
</dbReference>
<evidence type="ECO:0000256" key="1">
    <source>
        <dbReference type="ARBA" id="ARBA00004239"/>
    </source>
</evidence>
<dbReference type="Proteomes" id="UP001497644">
    <property type="component" value="Chromosome 5"/>
</dbReference>
<dbReference type="PROSITE" id="PS00135">
    <property type="entry name" value="TRYPSIN_SER"/>
    <property type="match status" value="1"/>
</dbReference>
<dbReference type="InterPro" id="IPR050430">
    <property type="entry name" value="Peptidase_S1"/>
</dbReference>
<proteinExistence type="predicted"/>
<comment type="subcellular location">
    <subcellularLocation>
        <location evidence="1">Secreted</location>
        <location evidence="1">Extracellular space</location>
    </subcellularLocation>
</comment>
<evidence type="ECO:0000313" key="7">
    <source>
        <dbReference type="EMBL" id="CAL1684655.1"/>
    </source>
</evidence>
<dbReference type="PANTHER" id="PTHR24276">
    <property type="entry name" value="POLYSERASE-RELATED"/>
    <property type="match status" value="1"/>
</dbReference>
<evidence type="ECO:0000256" key="5">
    <source>
        <dbReference type="ARBA" id="ARBA00023157"/>
    </source>
</evidence>
<name>A0AAV2NZ78_9HYME</name>
<feature type="domain" description="Peptidase S1" evidence="6">
    <location>
        <begin position="1"/>
        <end position="97"/>
    </location>
</feature>
<dbReference type="AlphaFoldDB" id="A0AAV2NZ78"/>
<dbReference type="InterPro" id="IPR001254">
    <property type="entry name" value="Trypsin_dom"/>
</dbReference>
<keyword evidence="2" id="KW-0645">Protease</keyword>
<evidence type="ECO:0000259" key="6">
    <source>
        <dbReference type="PROSITE" id="PS50240"/>
    </source>
</evidence>
<organism evidence="7 8">
    <name type="scientific">Lasius platythorax</name>
    <dbReference type="NCBI Taxonomy" id="488582"/>
    <lineage>
        <taxon>Eukaryota</taxon>
        <taxon>Metazoa</taxon>
        <taxon>Ecdysozoa</taxon>
        <taxon>Arthropoda</taxon>
        <taxon>Hexapoda</taxon>
        <taxon>Insecta</taxon>
        <taxon>Pterygota</taxon>
        <taxon>Neoptera</taxon>
        <taxon>Endopterygota</taxon>
        <taxon>Hymenoptera</taxon>
        <taxon>Apocrita</taxon>
        <taxon>Aculeata</taxon>
        <taxon>Formicoidea</taxon>
        <taxon>Formicidae</taxon>
        <taxon>Formicinae</taxon>
        <taxon>Lasius</taxon>
        <taxon>Lasius</taxon>
    </lineage>
</organism>
<sequence>MHLSFQLGGNPPNSLQEIDLIIYPQQQCKSVHSELINSHICTLTKAGEGACHGDSGGPLVVNGTQVGIVSFGRPCAVGYPDVYTRVSSFITWIIENL</sequence>
<evidence type="ECO:0000256" key="2">
    <source>
        <dbReference type="ARBA" id="ARBA00022670"/>
    </source>
</evidence>
<evidence type="ECO:0000256" key="4">
    <source>
        <dbReference type="ARBA" id="ARBA00022825"/>
    </source>
</evidence>
<keyword evidence="3" id="KW-0378">Hydrolase</keyword>
<dbReference type="EMBL" id="OZ034828">
    <property type="protein sequence ID" value="CAL1684655.1"/>
    <property type="molecule type" value="Genomic_DNA"/>
</dbReference>